<protein>
    <submittedName>
        <fullName evidence="1">Uncharacterized protein</fullName>
    </submittedName>
</protein>
<dbReference type="EMBL" id="MAJZ01000499">
    <property type="protein sequence ID" value="OCH75889.1"/>
    <property type="molecule type" value="Genomic_DNA"/>
</dbReference>
<proteinExistence type="predicted"/>
<keyword evidence="2" id="KW-1185">Reference proteome</keyword>
<dbReference type="Proteomes" id="UP000093173">
    <property type="component" value="Unassembled WGS sequence"/>
</dbReference>
<name>A0A1B9QYN3_9VIBR</name>
<organism evidence="1 2">
    <name type="scientific">Vibrio genomosp. F10</name>
    <dbReference type="NCBI Taxonomy" id="723171"/>
    <lineage>
        <taxon>Bacteria</taxon>
        <taxon>Pseudomonadati</taxon>
        <taxon>Pseudomonadota</taxon>
        <taxon>Gammaproteobacteria</taxon>
        <taxon>Vibrionales</taxon>
        <taxon>Vibrionaceae</taxon>
        <taxon>Vibrio</taxon>
    </lineage>
</organism>
<comment type="caution">
    <text evidence="1">The sequence shown here is derived from an EMBL/GenBank/DDBJ whole genome shotgun (WGS) entry which is preliminary data.</text>
</comment>
<accession>A0A1B9QYN3</accession>
<gene>
    <name evidence="1" type="ORF">A6E14_01690</name>
</gene>
<evidence type="ECO:0000313" key="1">
    <source>
        <dbReference type="EMBL" id="OCH75889.1"/>
    </source>
</evidence>
<reference evidence="2" key="1">
    <citation type="submission" date="2016-06" db="EMBL/GenBank/DDBJ databases">
        <authorList>
            <person name="Hehemann J.-H."/>
            <person name="Arevalo P."/>
            <person name="Datta M.S."/>
            <person name="Polz M.F."/>
        </authorList>
    </citation>
    <scope>NUCLEOTIDE SEQUENCE [LARGE SCALE GENOMIC DNA]</scope>
    <source>
        <strain evidence="2">9CSC122</strain>
    </source>
</reference>
<sequence length="141" mass="15439">MDFSGNQSAVYVNLSENCEAGDQMNQESDTGNANANAKAKTDIDDPISLGDDGFTFNDHNEPYATSFVRRIISADNCASNGIEPSYYLLVAFLSPVLLDIARSDVQLPDPSAHWTSFTLASSRLSGWKETNALYTHQHSRT</sequence>
<dbReference type="AlphaFoldDB" id="A0A1B9QYN3"/>
<evidence type="ECO:0000313" key="2">
    <source>
        <dbReference type="Proteomes" id="UP000093173"/>
    </source>
</evidence>